<name>A0ABV9AVU6_9ACTN</name>
<evidence type="ECO:0000313" key="3">
    <source>
        <dbReference type="EMBL" id="MFC4504053.1"/>
    </source>
</evidence>
<dbReference type="Proteomes" id="UP001595839">
    <property type="component" value="Unassembled WGS sequence"/>
</dbReference>
<dbReference type="RefSeq" id="WP_381180622.1">
    <property type="nucleotide sequence ID" value="NZ_JBHSFK010000024.1"/>
</dbReference>
<feature type="compositionally biased region" description="Pro residues" evidence="1">
    <location>
        <begin position="1"/>
        <end position="24"/>
    </location>
</feature>
<keyword evidence="2" id="KW-0472">Membrane</keyword>
<accession>A0ABV9AVU6</accession>
<reference evidence="4" key="1">
    <citation type="journal article" date="2019" name="Int. J. Syst. Evol. Microbiol.">
        <title>The Global Catalogue of Microorganisms (GCM) 10K type strain sequencing project: providing services to taxonomists for standard genome sequencing and annotation.</title>
        <authorList>
            <consortium name="The Broad Institute Genomics Platform"/>
            <consortium name="The Broad Institute Genome Sequencing Center for Infectious Disease"/>
            <person name="Wu L."/>
            <person name="Ma J."/>
        </authorList>
    </citation>
    <scope>NUCLEOTIDE SEQUENCE [LARGE SCALE GENOMIC DNA]</scope>
    <source>
        <strain evidence="4">CGMCC 4.7177</strain>
    </source>
</reference>
<evidence type="ECO:0000256" key="2">
    <source>
        <dbReference type="SAM" id="Phobius"/>
    </source>
</evidence>
<proteinExistence type="predicted"/>
<feature type="transmembrane region" description="Helical" evidence="2">
    <location>
        <begin position="68"/>
        <end position="94"/>
    </location>
</feature>
<protein>
    <submittedName>
        <fullName evidence="3">Uncharacterized protein</fullName>
    </submittedName>
</protein>
<evidence type="ECO:0000313" key="4">
    <source>
        <dbReference type="Proteomes" id="UP001595839"/>
    </source>
</evidence>
<feature type="compositionally biased region" description="Low complexity" evidence="1">
    <location>
        <begin position="25"/>
        <end position="38"/>
    </location>
</feature>
<comment type="caution">
    <text evidence="3">The sequence shown here is derived from an EMBL/GenBank/DDBJ whole genome shotgun (WGS) entry which is preliminary data.</text>
</comment>
<feature type="compositionally biased region" description="Pro residues" evidence="1">
    <location>
        <begin position="39"/>
        <end position="59"/>
    </location>
</feature>
<gene>
    <name evidence="3" type="ORF">ACFPIH_31845</name>
</gene>
<dbReference type="EMBL" id="JBHSFK010000024">
    <property type="protein sequence ID" value="MFC4504053.1"/>
    <property type="molecule type" value="Genomic_DNA"/>
</dbReference>
<dbReference type="SUPFAM" id="SSF81995">
    <property type="entry name" value="beta-sandwich domain of Sec23/24"/>
    <property type="match status" value="1"/>
</dbReference>
<feature type="region of interest" description="Disordered" evidence="1">
    <location>
        <begin position="1"/>
        <end position="59"/>
    </location>
</feature>
<organism evidence="3 4">
    <name type="scientific">Streptomyces vulcanius</name>
    <dbReference type="NCBI Taxonomy" id="1441876"/>
    <lineage>
        <taxon>Bacteria</taxon>
        <taxon>Bacillati</taxon>
        <taxon>Actinomycetota</taxon>
        <taxon>Actinomycetes</taxon>
        <taxon>Kitasatosporales</taxon>
        <taxon>Streptomycetaceae</taxon>
        <taxon>Streptomyces</taxon>
    </lineage>
</organism>
<keyword evidence="2" id="KW-1133">Transmembrane helix</keyword>
<keyword evidence="4" id="KW-1185">Reference proteome</keyword>
<keyword evidence="2" id="KW-0812">Transmembrane</keyword>
<sequence length="273" mass="28879">MSTPPPPPPPNPYGPPPPQGPYAPGPYGQQPVPQQPYGTPYPQPHPYPPQPYGAWPPPPPPKKRRLGLILGIVGGVVGVVVALLVALALIGVGVEKNFPAAEYQLTLPETLVDGRYELADDLSGTEGQKIEDEMDGAWDAKVTDSKVGQYNLGGDATKGLLVISGMYGRFQNTDGNRDSMLKGVGGADGLTVAVPPKDFRPSGSDTTVTCEVVTQKELGTTLTYPVCAWVDGNTAAVVAPITAQAATQEPSDVQLEFYAKLTLQIRSETRKPL</sequence>
<evidence type="ECO:0000256" key="1">
    <source>
        <dbReference type="SAM" id="MobiDB-lite"/>
    </source>
</evidence>